<proteinExistence type="predicted"/>
<evidence type="ECO:0000313" key="4">
    <source>
        <dbReference type="Proteomes" id="UP000262142"/>
    </source>
</evidence>
<dbReference type="EMBL" id="UNSC01000007">
    <property type="protein sequence ID" value="SZD74043.1"/>
    <property type="molecule type" value="Genomic_DNA"/>
</dbReference>
<name>A0A383U509_9FLAO</name>
<feature type="domain" description="Glycosyltransferase subfamily 4-like N-terminal" evidence="2">
    <location>
        <begin position="32"/>
        <end position="171"/>
    </location>
</feature>
<dbReference type="PANTHER" id="PTHR45947">
    <property type="entry name" value="SULFOQUINOVOSYL TRANSFERASE SQD2"/>
    <property type="match status" value="1"/>
</dbReference>
<keyword evidence="3" id="KW-0946">Virion</keyword>
<keyword evidence="4" id="KW-1185">Reference proteome</keyword>
<protein>
    <submittedName>
        <fullName evidence="3">Spore coat protein SA</fullName>
        <ecNumber evidence="3">2.4.-.-</ecNumber>
    </submittedName>
</protein>
<evidence type="ECO:0000313" key="3">
    <source>
        <dbReference type="EMBL" id="SZD74043.1"/>
    </source>
</evidence>
<reference evidence="3 4" key="1">
    <citation type="submission" date="2018-09" db="EMBL/GenBank/DDBJ databases">
        <authorList>
            <consortium name="Pathogen Informatics"/>
        </authorList>
    </citation>
    <scope>NUCLEOTIDE SEQUENCE [LARGE SCALE GENOMIC DNA]</scope>
    <source>
        <strain evidence="3 4">OH-22767</strain>
    </source>
</reference>
<dbReference type="CDD" id="cd03801">
    <property type="entry name" value="GT4_PimA-like"/>
    <property type="match status" value="1"/>
</dbReference>
<dbReference type="AlphaFoldDB" id="A0A383U509"/>
<keyword evidence="3" id="KW-0808">Transferase</keyword>
<dbReference type="RefSeq" id="WP_119059690.1">
    <property type="nucleotide sequence ID" value="NZ_UNSC01000007.1"/>
</dbReference>
<dbReference type="EC" id="2.4.-.-" evidence="3"/>
<dbReference type="OrthoDB" id="9811239at2"/>
<dbReference type="Pfam" id="PF00534">
    <property type="entry name" value="Glycos_transf_1"/>
    <property type="match status" value="1"/>
</dbReference>
<keyword evidence="3" id="KW-0328">Glycosyltransferase</keyword>
<dbReference type="Gene3D" id="3.40.50.2000">
    <property type="entry name" value="Glycogen Phosphorylase B"/>
    <property type="match status" value="2"/>
</dbReference>
<dbReference type="Pfam" id="PF13439">
    <property type="entry name" value="Glyco_transf_4"/>
    <property type="match status" value="1"/>
</dbReference>
<keyword evidence="3" id="KW-0167">Capsid protein</keyword>
<dbReference type="GO" id="GO:0016757">
    <property type="term" value="F:glycosyltransferase activity"/>
    <property type="evidence" value="ECO:0007669"/>
    <property type="project" value="UniProtKB-KW"/>
</dbReference>
<accession>A0A383U509</accession>
<evidence type="ECO:0000259" key="1">
    <source>
        <dbReference type="Pfam" id="PF00534"/>
    </source>
</evidence>
<dbReference type="InterPro" id="IPR050194">
    <property type="entry name" value="Glycosyltransferase_grp1"/>
</dbReference>
<organism evidence="3 4">
    <name type="scientific">Candidatus Ornithobacterium hominis</name>
    <dbReference type="NCBI Taxonomy" id="2497989"/>
    <lineage>
        <taxon>Bacteria</taxon>
        <taxon>Pseudomonadati</taxon>
        <taxon>Bacteroidota</taxon>
        <taxon>Flavobacteriia</taxon>
        <taxon>Flavobacteriales</taxon>
        <taxon>Weeksellaceae</taxon>
        <taxon>Ornithobacterium</taxon>
    </lineage>
</organism>
<dbReference type="InterPro" id="IPR028098">
    <property type="entry name" value="Glyco_trans_4-like_N"/>
</dbReference>
<sequence>MANHTINANILILGSYNAAGNVFYSELETFTALQKKGQKIAVAGEASQEVEQYFKERQIEFYNIKPKGKFDKEFTRKIQEIIRKNKINILYARIGKYLRSIILFIKKENFKIVTYYGSGSLHWHDPSAYLSYLHPKVDYIICNSDFVYRHVRKQLWKKSKALKIYKGYDAEWFKEVQAFDYQSLNIPKETIKVILVGRNDKVKDIPTFLKSAEKLQPMQNIHFILVGQGLEKQNFQKISKGLKNIHFLGYRQDAPELIKGADVYVQTSLSEGLGRAISEAAAMGKPVVMTDAGGCTELVDPDESGYIVPIGAEDALAEKIQKLAENPSLREYMGKNAEKKIQTELNVKGTISDFYQFFQKIK</sequence>
<dbReference type="SUPFAM" id="SSF53756">
    <property type="entry name" value="UDP-Glycosyltransferase/glycogen phosphorylase"/>
    <property type="match status" value="1"/>
</dbReference>
<dbReference type="PANTHER" id="PTHR45947:SF3">
    <property type="entry name" value="SULFOQUINOVOSYL TRANSFERASE SQD2"/>
    <property type="match status" value="1"/>
</dbReference>
<gene>
    <name evidence="3" type="primary">cotSA</name>
    <name evidence="3" type="ORF">SAMEA104719789_01500</name>
</gene>
<dbReference type="InterPro" id="IPR001296">
    <property type="entry name" value="Glyco_trans_1"/>
</dbReference>
<evidence type="ECO:0000259" key="2">
    <source>
        <dbReference type="Pfam" id="PF13439"/>
    </source>
</evidence>
<feature type="domain" description="Glycosyl transferase family 1" evidence="1">
    <location>
        <begin position="181"/>
        <end position="339"/>
    </location>
</feature>
<dbReference type="Proteomes" id="UP000262142">
    <property type="component" value="Unassembled WGS sequence"/>
</dbReference>